<dbReference type="RefSeq" id="WP_047944574.1">
    <property type="nucleotide sequence ID" value="NZ_JAGTPX020000007.1"/>
</dbReference>
<dbReference type="SUPFAM" id="SSF54106">
    <property type="entry name" value="LysM domain"/>
    <property type="match status" value="1"/>
</dbReference>
<organism evidence="3 5">
    <name type="scientific">Niallia circulans</name>
    <name type="common">Bacillus circulans</name>
    <dbReference type="NCBI Taxonomy" id="1397"/>
    <lineage>
        <taxon>Bacteria</taxon>
        <taxon>Bacillati</taxon>
        <taxon>Bacillota</taxon>
        <taxon>Bacilli</taxon>
        <taxon>Bacillales</taxon>
        <taxon>Bacillaceae</taxon>
        <taxon>Niallia</taxon>
    </lineage>
</organism>
<dbReference type="Gene3D" id="6.20.240.60">
    <property type="match status" value="1"/>
</dbReference>
<dbReference type="InterPro" id="IPR036779">
    <property type="entry name" value="LysM_dom_sf"/>
</dbReference>
<keyword evidence="5" id="KW-1185">Reference proteome</keyword>
<dbReference type="EMBL" id="LDPH01000037">
    <property type="protein sequence ID" value="KLV21588.1"/>
    <property type="molecule type" value="Genomic_DNA"/>
</dbReference>
<reference evidence="4" key="2">
    <citation type="submission" date="2021-04" db="EMBL/GenBank/DDBJ databases">
        <title>Genomic analysis of electroactive and textile dye degrading Bacillus circulans strain: DC10 isolated from constructed wetland-microbial fuel cells treating textile dye wastewaters.</title>
        <authorList>
            <person name="Patel D.U."/>
            <person name="Desai C.R."/>
        </authorList>
    </citation>
    <scope>NUCLEOTIDE SEQUENCE</scope>
    <source>
        <strain evidence="4">DC10</strain>
    </source>
</reference>
<dbReference type="InterPro" id="IPR018392">
    <property type="entry name" value="LysM"/>
</dbReference>
<evidence type="ECO:0000259" key="2">
    <source>
        <dbReference type="PROSITE" id="PS51782"/>
    </source>
</evidence>
<name>A0A0J1I6J7_NIACI</name>
<evidence type="ECO:0000313" key="3">
    <source>
        <dbReference type="EMBL" id="KLV21588.1"/>
    </source>
</evidence>
<keyword evidence="1" id="KW-0732">Signal</keyword>
<comment type="caution">
    <text evidence="3">The sequence shown here is derived from an EMBL/GenBank/DDBJ whole genome shotgun (WGS) entry which is preliminary data.</text>
</comment>
<reference evidence="3 5" key="1">
    <citation type="submission" date="2015-05" db="EMBL/GenBank/DDBJ databases">
        <title>Whole genome sequence and identification of bacterial endophytes from Costus igneus.</title>
        <authorList>
            <person name="Lee Y.P."/>
            <person name="Gan H.M."/>
            <person name="Eng W."/>
            <person name="Wheatley M.S."/>
            <person name="Caraballo A."/>
            <person name="Polter S."/>
            <person name="Savka M.A."/>
            <person name="Hudson A.O."/>
        </authorList>
    </citation>
    <scope>NUCLEOTIDE SEQUENCE [LARGE SCALE GENOMIC DNA]</scope>
    <source>
        <strain evidence="3 5">RIT379</strain>
    </source>
</reference>
<dbReference type="PATRIC" id="fig|1397.4.peg.3769"/>
<feature type="domain" description="LysM" evidence="2">
    <location>
        <begin position="28"/>
        <end position="71"/>
    </location>
</feature>
<dbReference type="EMBL" id="JAGTPX010000041">
    <property type="protein sequence ID" value="MBR8672457.1"/>
    <property type="molecule type" value="Genomic_DNA"/>
</dbReference>
<dbReference type="Gene3D" id="1.10.10.2520">
    <property type="entry name" value="Cell wall hydrolase SleB, domain 1"/>
    <property type="match status" value="1"/>
</dbReference>
<dbReference type="InterPro" id="IPR042047">
    <property type="entry name" value="SleB_dom1"/>
</dbReference>
<dbReference type="GO" id="GO:0016787">
    <property type="term" value="F:hydrolase activity"/>
    <property type="evidence" value="ECO:0007669"/>
    <property type="project" value="UniProtKB-KW"/>
</dbReference>
<evidence type="ECO:0000256" key="1">
    <source>
        <dbReference type="SAM" id="SignalP"/>
    </source>
</evidence>
<protein>
    <submittedName>
        <fullName evidence="4">Cell wall hydrolase</fullName>
    </submittedName>
    <submittedName>
        <fullName evidence="3">Peptidoglycan-binding protein</fullName>
    </submittedName>
</protein>
<feature type="chain" id="PRO_5044053993" evidence="1">
    <location>
        <begin position="27"/>
        <end position="196"/>
    </location>
</feature>
<evidence type="ECO:0000313" key="5">
    <source>
        <dbReference type="Proteomes" id="UP000036045"/>
    </source>
</evidence>
<accession>A0A0J1I6J7</accession>
<keyword evidence="4" id="KW-0378">Hydrolase</keyword>
<dbReference type="AlphaFoldDB" id="A0A0J1I6J7"/>
<dbReference type="SMART" id="SM00257">
    <property type="entry name" value="LysM"/>
    <property type="match status" value="1"/>
</dbReference>
<dbReference type="Gene3D" id="3.10.350.10">
    <property type="entry name" value="LysM domain"/>
    <property type="match status" value="1"/>
</dbReference>
<dbReference type="CDD" id="cd00118">
    <property type="entry name" value="LysM"/>
    <property type="match status" value="1"/>
</dbReference>
<dbReference type="Pfam" id="PF01476">
    <property type="entry name" value="LysM"/>
    <property type="match status" value="1"/>
</dbReference>
<feature type="signal peptide" evidence="1">
    <location>
        <begin position="1"/>
        <end position="26"/>
    </location>
</feature>
<dbReference type="PROSITE" id="PS51782">
    <property type="entry name" value="LYSM"/>
    <property type="match status" value="1"/>
</dbReference>
<dbReference type="Proteomes" id="UP000036045">
    <property type="component" value="Unassembled WGS sequence"/>
</dbReference>
<proteinExistence type="predicted"/>
<dbReference type="InterPro" id="IPR011105">
    <property type="entry name" value="Cell_wall_hydrolase_SleB"/>
</dbReference>
<gene>
    <name evidence="3" type="ORF">ABW02_23225</name>
    <name evidence="4" type="ORF">KD144_23260</name>
</gene>
<dbReference type="OrthoDB" id="9785345at2"/>
<evidence type="ECO:0000313" key="4">
    <source>
        <dbReference type="EMBL" id="MBR8672457.1"/>
    </source>
</evidence>
<sequence length="196" mass="21691">MKSNKFLYSVFLVILLSSFFGENTEAASLYTVKSGDTLWKISQQSGVPIGSIQIANNLKDNKLHVGQRLSLPEPITASERTLLAQLVFAEAQGEPYAGKVAVATVVLNRVDSDIFPNTIREVIYERSNGYYAFSPVQNGKINNNPTTIDYRAVDEAVAYRGKGSGSLYFYNPQTAKSEWILTKEVTVRIGNHTFAK</sequence>
<dbReference type="Pfam" id="PF07486">
    <property type="entry name" value="Hydrolase_2"/>
    <property type="match status" value="1"/>
</dbReference>